<evidence type="ECO:0000259" key="3">
    <source>
        <dbReference type="PROSITE" id="PS50977"/>
    </source>
</evidence>
<dbReference type="EMBL" id="QWGA01000003">
    <property type="protein sequence ID" value="RIJ31572.1"/>
    <property type="molecule type" value="Genomic_DNA"/>
</dbReference>
<sequence length="212" mass="24109">MARPAGVRNQDFEKKKQALTDKLLTFVLSDGVDRPSFRQLAIAAETSEPTLRHYFKDRTGLIVHLLNQINERSEPMRDILRQPQDNLDDAVKGYFRQMAALTRTESYVKVHAFGIREAMGDEEIQKFYLQKYLSSGIDAVAERLIRSKGGPKSFDEARHAAILIVSASLLRVVHQEVLRGKVHKPLDEDVYFERVGEWLLDGLRPSKSSSGE</sequence>
<feature type="DNA-binding region" description="H-T-H motif" evidence="2">
    <location>
        <begin position="36"/>
        <end position="55"/>
    </location>
</feature>
<evidence type="ECO:0000313" key="4">
    <source>
        <dbReference type="EMBL" id="RIJ31572.1"/>
    </source>
</evidence>
<comment type="caution">
    <text evidence="4">The sequence shown here is derived from an EMBL/GenBank/DDBJ whole genome shotgun (WGS) entry which is preliminary data.</text>
</comment>
<protein>
    <submittedName>
        <fullName evidence="4">TetR/AcrR family transcriptional regulator</fullName>
    </submittedName>
</protein>
<gene>
    <name evidence="4" type="ORF">D1222_04820</name>
</gene>
<name>A0A399RP14_9PROT</name>
<evidence type="ECO:0000256" key="2">
    <source>
        <dbReference type="PROSITE-ProRule" id="PRU00335"/>
    </source>
</evidence>
<dbReference type="PROSITE" id="PS50977">
    <property type="entry name" value="HTH_TETR_2"/>
    <property type="match status" value="1"/>
</dbReference>
<dbReference type="AlphaFoldDB" id="A0A399RP14"/>
<dbReference type="InterPro" id="IPR001647">
    <property type="entry name" value="HTH_TetR"/>
</dbReference>
<evidence type="ECO:0000256" key="1">
    <source>
        <dbReference type="ARBA" id="ARBA00023125"/>
    </source>
</evidence>
<organism evidence="4 5">
    <name type="scientific">Henriciella algicola</name>
    <dbReference type="NCBI Taxonomy" id="1608422"/>
    <lineage>
        <taxon>Bacteria</taxon>
        <taxon>Pseudomonadati</taxon>
        <taxon>Pseudomonadota</taxon>
        <taxon>Alphaproteobacteria</taxon>
        <taxon>Hyphomonadales</taxon>
        <taxon>Hyphomonadaceae</taxon>
        <taxon>Henriciella</taxon>
    </lineage>
</organism>
<keyword evidence="1 2" id="KW-0238">DNA-binding</keyword>
<dbReference type="RefSeq" id="WP_119453066.1">
    <property type="nucleotide sequence ID" value="NZ_QWGA01000003.1"/>
</dbReference>
<accession>A0A399RP14</accession>
<dbReference type="GO" id="GO:0003677">
    <property type="term" value="F:DNA binding"/>
    <property type="evidence" value="ECO:0007669"/>
    <property type="project" value="UniProtKB-UniRule"/>
</dbReference>
<dbReference type="Gene3D" id="1.10.357.10">
    <property type="entry name" value="Tetracycline Repressor, domain 2"/>
    <property type="match status" value="1"/>
</dbReference>
<feature type="domain" description="HTH tetR-type" evidence="3">
    <location>
        <begin position="13"/>
        <end position="73"/>
    </location>
</feature>
<dbReference type="InterPro" id="IPR009057">
    <property type="entry name" value="Homeodomain-like_sf"/>
</dbReference>
<proteinExistence type="predicted"/>
<dbReference type="SUPFAM" id="SSF46689">
    <property type="entry name" value="Homeodomain-like"/>
    <property type="match status" value="1"/>
</dbReference>
<dbReference type="Proteomes" id="UP000265845">
    <property type="component" value="Unassembled WGS sequence"/>
</dbReference>
<dbReference type="OrthoDB" id="5512127at2"/>
<evidence type="ECO:0000313" key="5">
    <source>
        <dbReference type="Proteomes" id="UP000265845"/>
    </source>
</evidence>
<reference evidence="4 5" key="1">
    <citation type="submission" date="2018-08" db="EMBL/GenBank/DDBJ databases">
        <title>Henriciella mobilis sp. nov., isolated from seawater.</title>
        <authorList>
            <person name="Cheng H."/>
            <person name="Wu Y.-H."/>
            <person name="Xu X.-W."/>
            <person name="Guo L.-L."/>
        </authorList>
    </citation>
    <scope>NUCLEOTIDE SEQUENCE [LARGE SCALE GENOMIC DNA]</scope>
    <source>
        <strain evidence="4 5">CCUG67844</strain>
    </source>
</reference>
<keyword evidence="5" id="KW-1185">Reference proteome</keyword>